<dbReference type="Proteomes" id="UP001140076">
    <property type="component" value="Unassembled WGS sequence"/>
</dbReference>
<feature type="region of interest" description="Disordered" evidence="1">
    <location>
        <begin position="99"/>
        <end position="128"/>
    </location>
</feature>
<evidence type="ECO:0000313" key="2">
    <source>
        <dbReference type="EMBL" id="MDA0563016.1"/>
    </source>
</evidence>
<feature type="compositionally biased region" description="Acidic residues" evidence="1">
    <location>
        <begin position="178"/>
        <end position="187"/>
    </location>
</feature>
<gene>
    <name evidence="2" type="ORF">LG943_01495</name>
</gene>
<keyword evidence="3" id="KW-1185">Reference proteome</keyword>
<evidence type="ECO:0000256" key="1">
    <source>
        <dbReference type="SAM" id="MobiDB-lite"/>
    </source>
</evidence>
<name>A0A9X3NS02_9ACTN</name>
<evidence type="ECO:0008006" key="4">
    <source>
        <dbReference type="Google" id="ProtNLM"/>
    </source>
</evidence>
<proteinExistence type="predicted"/>
<sequence>MSPIILSLIALSAVAVLAGVAFVVMGKGGELARFDADHPPLDLPADRPLTGTDVSRVLLPLALWGYHVRAVDEVLRRVIGALGERDARIAELERRLDEAGLPLPPRGAGPGAAFAAPPGPAGPAARAGSASVAVDGAVTVEASTPPDEPADEAGAAVHCDGPSVDDDRSAGFAGDDLLAGDDPDAGIDADVAGAGEDAPDTDDASDGTPADPTPDSAPERGPEADRARPEGAPASDSRPA</sequence>
<comment type="caution">
    <text evidence="2">The sequence shown here is derived from an EMBL/GenBank/DDBJ whole genome shotgun (WGS) entry which is preliminary data.</text>
</comment>
<feature type="compositionally biased region" description="Basic and acidic residues" evidence="1">
    <location>
        <begin position="217"/>
        <end position="229"/>
    </location>
</feature>
<dbReference type="AlphaFoldDB" id="A0A9X3NS02"/>
<organism evidence="2 3">
    <name type="scientific">Streptomonospora mangrovi</name>
    <dbReference type="NCBI Taxonomy" id="2883123"/>
    <lineage>
        <taxon>Bacteria</taxon>
        <taxon>Bacillati</taxon>
        <taxon>Actinomycetota</taxon>
        <taxon>Actinomycetes</taxon>
        <taxon>Streptosporangiales</taxon>
        <taxon>Nocardiopsidaceae</taxon>
        <taxon>Streptomonospora</taxon>
    </lineage>
</organism>
<evidence type="ECO:0000313" key="3">
    <source>
        <dbReference type="Proteomes" id="UP001140076"/>
    </source>
</evidence>
<feature type="region of interest" description="Disordered" evidence="1">
    <location>
        <begin position="141"/>
        <end position="240"/>
    </location>
</feature>
<dbReference type="RefSeq" id="WP_270070299.1">
    <property type="nucleotide sequence ID" value="NZ_JAJAQC010000002.1"/>
</dbReference>
<reference evidence="2" key="1">
    <citation type="submission" date="2021-10" db="EMBL/GenBank/DDBJ databases">
        <title>Streptomonospora sp. nov., isolated from mangrove soil.</title>
        <authorList>
            <person name="Chen X."/>
            <person name="Ge X."/>
            <person name="Liu W."/>
        </authorList>
    </citation>
    <scope>NUCLEOTIDE SEQUENCE</scope>
    <source>
        <strain evidence="2">S1-112</strain>
    </source>
</reference>
<feature type="compositionally biased region" description="Low complexity" evidence="1">
    <location>
        <begin position="111"/>
        <end position="128"/>
    </location>
</feature>
<protein>
    <recommendedName>
        <fullName evidence="4">Cell division protein DivIVA</fullName>
    </recommendedName>
</protein>
<dbReference type="EMBL" id="JAJAQC010000002">
    <property type="protein sequence ID" value="MDA0563016.1"/>
    <property type="molecule type" value="Genomic_DNA"/>
</dbReference>
<accession>A0A9X3NS02</accession>